<dbReference type="SUPFAM" id="SSF53927">
    <property type="entry name" value="Cytidine deaminase-like"/>
    <property type="match status" value="1"/>
</dbReference>
<evidence type="ECO:0000256" key="2">
    <source>
        <dbReference type="ARBA" id="ARBA00006576"/>
    </source>
</evidence>
<keyword evidence="5 7" id="KW-0862">Zinc</keyword>
<evidence type="ECO:0000259" key="8">
    <source>
        <dbReference type="PROSITE" id="PS51747"/>
    </source>
</evidence>
<accession>A0A212J377</accession>
<dbReference type="EC" id="3.5.-.-" evidence="9"/>
<dbReference type="CDD" id="cd01286">
    <property type="entry name" value="deoxycytidylate_deaminase"/>
    <property type="match status" value="1"/>
</dbReference>
<feature type="binding site" evidence="7">
    <location>
        <position position="106"/>
    </location>
    <ligand>
        <name>Zn(2+)</name>
        <dbReference type="ChEBI" id="CHEBI:29105"/>
        <note>catalytic</note>
    </ligand>
</feature>
<evidence type="ECO:0000313" key="9">
    <source>
        <dbReference type="EMBL" id="SBV93834.1"/>
    </source>
</evidence>
<feature type="domain" description="CMP/dCMP-type deaminase" evidence="8">
    <location>
        <begin position="5"/>
        <end position="144"/>
    </location>
</feature>
<evidence type="ECO:0000256" key="1">
    <source>
        <dbReference type="ARBA" id="ARBA00001947"/>
    </source>
</evidence>
<organism evidence="9">
    <name type="scientific">uncultured Desulfovibrio sp</name>
    <dbReference type="NCBI Taxonomy" id="167968"/>
    <lineage>
        <taxon>Bacteria</taxon>
        <taxon>Pseudomonadati</taxon>
        <taxon>Thermodesulfobacteriota</taxon>
        <taxon>Desulfovibrionia</taxon>
        <taxon>Desulfovibrionales</taxon>
        <taxon>Desulfovibrionaceae</taxon>
        <taxon>Desulfovibrio</taxon>
        <taxon>environmental samples</taxon>
    </lineage>
</organism>
<dbReference type="RefSeq" id="WP_192111385.1">
    <property type="nucleotide sequence ID" value="NZ_CAKSVL010000005.1"/>
</dbReference>
<dbReference type="GO" id="GO:0005737">
    <property type="term" value="C:cytoplasm"/>
    <property type="evidence" value="ECO:0007669"/>
    <property type="project" value="TreeGrafter"/>
</dbReference>
<dbReference type="InterPro" id="IPR002125">
    <property type="entry name" value="CMP_dCMP_dom"/>
</dbReference>
<evidence type="ECO:0000256" key="3">
    <source>
        <dbReference type="ARBA" id="ARBA00022723"/>
    </source>
</evidence>
<feature type="active site" description="Proton donor" evidence="6">
    <location>
        <position position="80"/>
    </location>
</feature>
<reference evidence="9" key="1">
    <citation type="submission" date="2016-04" db="EMBL/GenBank/DDBJ databases">
        <authorList>
            <person name="Evans L.H."/>
            <person name="Alamgir A."/>
            <person name="Owens N."/>
            <person name="Weber N.D."/>
            <person name="Virtaneva K."/>
            <person name="Barbian K."/>
            <person name="Babar A."/>
            <person name="Rosenke K."/>
        </authorList>
    </citation>
    <scope>NUCLEOTIDE SEQUENCE</scope>
    <source>
        <strain evidence="9">92-2</strain>
    </source>
</reference>
<dbReference type="PROSITE" id="PS51747">
    <property type="entry name" value="CYT_DCMP_DEAMINASES_2"/>
    <property type="match status" value="1"/>
</dbReference>
<dbReference type="PROSITE" id="PS00903">
    <property type="entry name" value="CYT_DCMP_DEAMINASES_1"/>
    <property type="match status" value="1"/>
</dbReference>
<dbReference type="Gene3D" id="3.40.140.10">
    <property type="entry name" value="Cytidine Deaminase, domain 2"/>
    <property type="match status" value="1"/>
</dbReference>
<comment type="cofactor">
    <cofactor evidence="1 7">
        <name>Zn(2+)</name>
        <dbReference type="ChEBI" id="CHEBI:29105"/>
    </cofactor>
</comment>
<comment type="similarity">
    <text evidence="2">Belongs to the cytidine and deoxycytidylate deaminase family.</text>
</comment>
<dbReference type="InterPro" id="IPR016473">
    <property type="entry name" value="dCMP_deaminase"/>
</dbReference>
<evidence type="ECO:0000256" key="6">
    <source>
        <dbReference type="PIRSR" id="PIRSR006019-1"/>
    </source>
</evidence>
<dbReference type="InterPro" id="IPR015517">
    <property type="entry name" value="dCMP_deaminase-rel"/>
</dbReference>
<dbReference type="EMBL" id="FLUP01000001">
    <property type="protein sequence ID" value="SBV93834.1"/>
    <property type="molecule type" value="Genomic_DNA"/>
</dbReference>
<dbReference type="InterPro" id="IPR016193">
    <property type="entry name" value="Cytidine_deaminase-like"/>
</dbReference>
<evidence type="ECO:0000256" key="4">
    <source>
        <dbReference type="ARBA" id="ARBA00022801"/>
    </source>
</evidence>
<dbReference type="PIRSF" id="PIRSF006019">
    <property type="entry name" value="dCMP_deaminase"/>
    <property type="match status" value="1"/>
</dbReference>
<proteinExistence type="inferred from homology"/>
<dbReference type="GO" id="GO:0008270">
    <property type="term" value="F:zinc ion binding"/>
    <property type="evidence" value="ECO:0007669"/>
    <property type="project" value="InterPro"/>
</dbReference>
<dbReference type="PANTHER" id="PTHR11086">
    <property type="entry name" value="DEOXYCYTIDYLATE DEAMINASE-RELATED"/>
    <property type="match status" value="1"/>
</dbReference>
<protein>
    <submittedName>
        <fullName evidence="9">ComE operon protein 2</fullName>
        <ecNumber evidence="9">3.5.-.-</ecNumber>
    </submittedName>
</protein>
<dbReference type="PANTHER" id="PTHR11086:SF18">
    <property type="entry name" value="DEOXYCYTIDYLATE DEAMINASE"/>
    <property type="match status" value="1"/>
</dbReference>
<feature type="binding site" evidence="7">
    <location>
        <position position="109"/>
    </location>
    <ligand>
        <name>Zn(2+)</name>
        <dbReference type="ChEBI" id="CHEBI:29105"/>
        <note>catalytic</note>
    </ligand>
</feature>
<keyword evidence="3 7" id="KW-0479">Metal-binding</keyword>
<evidence type="ECO:0000256" key="7">
    <source>
        <dbReference type="PIRSR" id="PIRSR006019-2"/>
    </source>
</evidence>
<dbReference type="InterPro" id="IPR035105">
    <property type="entry name" value="Deoxycytidylate_deaminase_dom"/>
</dbReference>
<gene>
    <name evidence="9" type="primary">comEB</name>
    <name evidence="9" type="ORF">KM92DES2_10454</name>
</gene>
<keyword evidence="4 9" id="KW-0378">Hydrolase</keyword>
<dbReference type="GO" id="GO:0006220">
    <property type="term" value="P:pyrimidine nucleotide metabolic process"/>
    <property type="evidence" value="ECO:0007669"/>
    <property type="project" value="InterPro"/>
</dbReference>
<sequence length="163" mass="18038">MQRMPWPEYFMNITYLVSGRSTCTRRKVGAVAVKDKRILATGYNGAPAGVPHCLEVGCLRTQMGIPSGQRHEICRGLHAEQNVIIQAAVHGINISGAEIYCTTHPCVLCSKMLINCGIRHIYYAEYYPDELAEQMLKEAGVIMEKLDFAPPVISAQAGVDYHV</sequence>
<feature type="binding site" evidence="7">
    <location>
        <position position="78"/>
    </location>
    <ligand>
        <name>Zn(2+)</name>
        <dbReference type="ChEBI" id="CHEBI:29105"/>
        <note>catalytic</note>
    </ligand>
</feature>
<dbReference type="InterPro" id="IPR016192">
    <property type="entry name" value="APOBEC/CMP_deaminase_Zn-bd"/>
</dbReference>
<dbReference type="AlphaFoldDB" id="A0A212J377"/>
<dbReference type="Pfam" id="PF00383">
    <property type="entry name" value="dCMP_cyt_deam_1"/>
    <property type="match status" value="1"/>
</dbReference>
<evidence type="ECO:0000256" key="5">
    <source>
        <dbReference type="ARBA" id="ARBA00022833"/>
    </source>
</evidence>
<name>A0A212J377_9BACT</name>
<dbReference type="GO" id="GO:0004132">
    <property type="term" value="F:dCMP deaminase activity"/>
    <property type="evidence" value="ECO:0007669"/>
    <property type="project" value="InterPro"/>
</dbReference>